<name>A0A0E3WTJ7_9EURY</name>
<dbReference type="KEGG" id="mls:MSLAZ_1489"/>
<dbReference type="Proteomes" id="UP000033072">
    <property type="component" value="Chromosome"/>
</dbReference>
<sequence length="84" mass="9399">MKIYGKKGAIFGKKGAIFGKKEVIFGKKEVIFGKKVVIFGKRSGIAGEVLYFSSLEQISCLTQQEDRLYCCTQKSLYSDQTGYL</sequence>
<proteinExistence type="predicted"/>
<gene>
    <name evidence="1" type="ORF">MSLAZ_1489</name>
</gene>
<dbReference type="RefSeq" id="WP_048125853.1">
    <property type="nucleotide sequence ID" value="NZ_CP009515.1"/>
</dbReference>
<reference evidence="1 2" key="1">
    <citation type="submission" date="2014-07" db="EMBL/GenBank/DDBJ databases">
        <title>Methanogenic archaea and the global carbon cycle.</title>
        <authorList>
            <person name="Henriksen J.R."/>
            <person name="Luke J."/>
            <person name="Reinhart S."/>
            <person name="Benedict M.N."/>
            <person name="Youngblut N.D."/>
            <person name="Metcalf M.E."/>
            <person name="Whitaker R.J."/>
            <person name="Metcalf W.W."/>
        </authorList>
    </citation>
    <scope>NUCLEOTIDE SEQUENCE [LARGE SCALE GENOMIC DNA]</scope>
    <source>
        <strain evidence="1 2">Z-7289</strain>
    </source>
</reference>
<dbReference type="AlphaFoldDB" id="A0A0E3WTJ7"/>
<keyword evidence="2" id="KW-1185">Reference proteome</keyword>
<protein>
    <submittedName>
        <fullName evidence="1">Uncharacterized protein</fullName>
    </submittedName>
</protein>
<dbReference type="EMBL" id="CP009515">
    <property type="protein sequence ID" value="AKB74750.1"/>
    <property type="molecule type" value="Genomic_DNA"/>
</dbReference>
<organism evidence="1 2">
    <name type="scientific">Methanosarcina lacustris Z-7289</name>
    <dbReference type="NCBI Taxonomy" id="1434111"/>
    <lineage>
        <taxon>Archaea</taxon>
        <taxon>Methanobacteriati</taxon>
        <taxon>Methanobacteriota</taxon>
        <taxon>Stenosarchaea group</taxon>
        <taxon>Methanomicrobia</taxon>
        <taxon>Methanosarcinales</taxon>
        <taxon>Methanosarcinaceae</taxon>
        <taxon>Methanosarcina</taxon>
    </lineage>
</organism>
<evidence type="ECO:0000313" key="2">
    <source>
        <dbReference type="Proteomes" id="UP000033072"/>
    </source>
</evidence>
<dbReference type="PATRIC" id="fig|1434111.4.peg.1945"/>
<dbReference type="HOGENOM" id="CLU_2519776_0_0_2"/>
<accession>A0A0E3WTJ7</accession>
<dbReference type="GeneID" id="24806245"/>
<evidence type="ECO:0000313" key="1">
    <source>
        <dbReference type="EMBL" id="AKB74750.1"/>
    </source>
</evidence>